<comment type="caution">
    <text evidence="2">The sequence shown here is derived from an EMBL/GenBank/DDBJ whole genome shotgun (WGS) entry which is preliminary data.</text>
</comment>
<dbReference type="EMBL" id="JACYFG010000002">
    <property type="protein sequence ID" value="MBD5778091.1"/>
    <property type="molecule type" value="Genomic_DNA"/>
</dbReference>
<sequence length="470" mass="52088">MRGNSAVFNQPGGNSRNGSFYRTKRRDYVLPFLAAALVLLGSFRLVGFSDLGLPENVSKFQISFGFIALGYLLSWHFAKRLTWLMLLVAAVARIALLPVETGDLLNRRLWDAKILEAEHNPYELAPNEERLVPFRGENWESVPDKQSPSRYLPGLLWVYSAFEEIGNPEDWFKSLLVVVDLALCLLFALRFGADRAALYAWNPLVIYSVGGLGIDYCLYLLPFVAGYLIWDFWIDQKGGVSVIKASGGIGSALGQMVCVSALLMGIGAAMNVLMVPGLLWLVWHVLKRSGIRAGLVALVFAAAPLVLSLMWASISLNVDFSKIVAPEFGLGDRSISLIPAMVSFVSGASLSPMIFLSILGIATICMVHTCESLERFMSFYLVWTIALATTIYPWSFLLLAIVGVGSGNYVFRVASLSVFAYFGAYRIFGDTQVWSMPWTLQLLIWLPFLFAAAHYTVGSRTKHGFYVHHF</sequence>
<evidence type="ECO:0000313" key="3">
    <source>
        <dbReference type="Proteomes" id="UP000622317"/>
    </source>
</evidence>
<feature type="transmembrane region" description="Helical" evidence="1">
    <location>
        <begin position="440"/>
        <end position="457"/>
    </location>
</feature>
<feature type="transmembrane region" description="Helical" evidence="1">
    <location>
        <begin position="409"/>
        <end position="428"/>
    </location>
</feature>
<keyword evidence="1" id="KW-1133">Transmembrane helix</keyword>
<gene>
    <name evidence="2" type="ORF">IEN85_01100</name>
</gene>
<keyword evidence="1" id="KW-0472">Membrane</keyword>
<dbReference type="RefSeq" id="WP_191615217.1">
    <property type="nucleotide sequence ID" value="NZ_JACYFG010000002.1"/>
</dbReference>
<feature type="transmembrane region" description="Helical" evidence="1">
    <location>
        <begin position="58"/>
        <end position="74"/>
    </location>
</feature>
<evidence type="ECO:0000313" key="2">
    <source>
        <dbReference type="EMBL" id="MBD5778091.1"/>
    </source>
</evidence>
<accession>A0A927F5K8</accession>
<dbReference type="Proteomes" id="UP000622317">
    <property type="component" value="Unassembled WGS sequence"/>
</dbReference>
<feature type="transmembrane region" description="Helical" evidence="1">
    <location>
        <begin position="204"/>
        <end position="230"/>
    </location>
</feature>
<evidence type="ECO:0000256" key="1">
    <source>
        <dbReference type="SAM" id="Phobius"/>
    </source>
</evidence>
<feature type="transmembrane region" description="Helical" evidence="1">
    <location>
        <begin position="295"/>
        <end position="314"/>
    </location>
</feature>
<feature type="transmembrane region" description="Helical" evidence="1">
    <location>
        <begin position="261"/>
        <end position="283"/>
    </location>
</feature>
<keyword evidence="1" id="KW-0812">Transmembrane</keyword>
<feature type="transmembrane region" description="Helical" evidence="1">
    <location>
        <begin position="171"/>
        <end position="192"/>
    </location>
</feature>
<organism evidence="2 3">
    <name type="scientific">Pelagicoccus enzymogenes</name>
    <dbReference type="NCBI Taxonomy" id="2773457"/>
    <lineage>
        <taxon>Bacteria</taxon>
        <taxon>Pseudomonadati</taxon>
        <taxon>Verrucomicrobiota</taxon>
        <taxon>Opitutia</taxon>
        <taxon>Puniceicoccales</taxon>
        <taxon>Pelagicoccaceae</taxon>
        <taxon>Pelagicoccus</taxon>
    </lineage>
</organism>
<feature type="transmembrane region" description="Helical" evidence="1">
    <location>
        <begin position="334"/>
        <end position="367"/>
    </location>
</feature>
<reference evidence="2" key="1">
    <citation type="submission" date="2020-09" db="EMBL/GenBank/DDBJ databases">
        <title>Pelagicoccus enzymogenes sp. nov. with an EPS production, isolated from marine sediment.</title>
        <authorList>
            <person name="Feng X."/>
        </authorList>
    </citation>
    <scope>NUCLEOTIDE SEQUENCE</scope>
    <source>
        <strain evidence="2">NFK12</strain>
    </source>
</reference>
<name>A0A927F5K8_9BACT</name>
<feature type="transmembrane region" description="Helical" evidence="1">
    <location>
        <begin position="28"/>
        <end position="46"/>
    </location>
</feature>
<feature type="transmembrane region" description="Helical" evidence="1">
    <location>
        <begin position="81"/>
        <end position="99"/>
    </location>
</feature>
<proteinExistence type="predicted"/>
<feature type="transmembrane region" description="Helical" evidence="1">
    <location>
        <begin position="379"/>
        <end position="403"/>
    </location>
</feature>
<keyword evidence="3" id="KW-1185">Reference proteome</keyword>
<dbReference type="AlphaFoldDB" id="A0A927F5K8"/>
<protein>
    <submittedName>
        <fullName evidence="2">Uncharacterized protein</fullName>
    </submittedName>
</protein>